<dbReference type="PROSITE" id="PS51257">
    <property type="entry name" value="PROKAR_LIPOPROTEIN"/>
    <property type="match status" value="1"/>
</dbReference>
<sequence length="90" mass="10127">MTDDTRTVSVLASVYSCMRNQQTPLEPTEKDALERLREEYKPVVESFSREVAVDTLGEIDLDAPVAHGVLDRLLSKGYLYAVDDDLHITD</sequence>
<proteinExistence type="predicted"/>
<evidence type="ECO:0008006" key="3">
    <source>
        <dbReference type="Google" id="ProtNLM"/>
    </source>
</evidence>
<name>A0A3P3RDJ3_9EURY</name>
<organism evidence="1 2">
    <name type="scientific">Halocatena pleomorpha</name>
    <dbReference type="NCBI Taxonomy" id="1785090"/>
    <lineage>
        <taxon>Archaea</taxon>
        <taxon>Methanobacteriati</taxon>
        <taxon>Methanobacteriota</taxon>
        <taxon>Stenosarchaea group</taxon>
        <taxon>Halobacteria</taxon>
        <taxon>Halobacteriales</taxon>
        <taxon>Natronomonadaceae</taxon>
        <taxon>Halocatena</taxon>
    </lineage>
</organism>
<gene>
    <name evidence="1" type="ORF">EIK79_07375</name>
</gene>
<evidence type="ECO:0000313" key="2">
    <source>
        <dbReference type="Proteomes" id="UP000282322"/>
    </source>
</evidence>
<dbReference type="EMBL" id="RRCH01000014">
    <property type="protein sequence ID" value="RRJ31526.1"/>
    <property type="molecule type" value="Genomic_DNA"/>
</dbReference>
<accession>A0A3P3RDJ3</accession>
<reference evidence="1 2" key="1">
    <citation type="submission" date="2018-11" db="EMBL/GenBank/DDBJ databases">
        <title>Taxonoimc description of Halomarina strain SPP-AMP-1.</title>
        <authorList>
            <person name="Pal Y."/>
            <person name="Srinivasana K."/>
            <person name="Verma A."/>
            <person name="Kumar P."/>
        </authorList>
    </citation>
    <scope>NUCLEOTIDE SEQUENCE [LARGE SCALE GENOMIC DNA]</scope>
    <source>
        <strain evidence="1 2">SPP-AMP-1</strain>
    </source>
</reference>
<evidence type="ECO:0000313" key="1">
    <source>
        <dbReference type="EMBL" id="RRJ31526.1"/>
    </source>
</evidence>
<dbReference type="AlphaFoldDB" id="A0A3P3RDJ3"/>
<comment type="caution">
    <text evidence="1">The sequence shown here is derived from an EMBL/GenBank/DDBJ whole genome shotgun (WGS) entry which is preliminary data.</text>
</comment>
<dbReference type="OrthoDB" id="302271at2157"/>
<protein>
    <recommendedName>
        <fullName evidence="3">MarR family transcriptional regulator</fullName>
    </recommendedName>
</protein>
<keyword evidence="2" id="KW-1185">Reference proteome</keyword>
<dbReference type="Proteomes" id="UP000282322">
    <property type="component" value="Unassembled WGS sequence"/>
</dbReference>